<dbReference type="InterPro" id="IPR023213">
    <property type="entry name" value="CAT-like_dom_sf"/>
</dbReference>
<dbReference type="EC" id="2.3.1.282" evidence="5"/>
<evidence type="ECO:0000256" key="4">
    <source>
        <dbReference type="ARBA" id="ARBA00006558"/>
    </source>
</evidence>
<dbReference type="RefSeq" id="WP_344916715.1">
    <property type="nucleotide sequence ID" value="NZ_BAABAQ010000002.1"/>
</dbReference>
<organism evidence="14 15">
    <name type="scientific">Streptosporangium oxazolinicum</name>
    <dbReference type="NCBI Taxonomy" id="909287"/>
    <lineage>
        <taxon>Bacteria</taxon>
        <taxon>Bacillati</taxon>
        <taxon>Actinomycetota</taxon>
        <taxon>Actinomycetes</taxon>
        <taxon>Streptosporangiales</taxon>
        <taxon>Streptosporangiaceae</taxon>
        <taxon>Streptosporangium</taxon>
    </lineage>
</organism>
<name>A0ABP8AM91_9ACTN</name>
<sequence>MRRPLSPLERWYWISDQISPLNVISHVRVRGHLSHERFGSGLDMLQQRHPLLRVAIEAGPGDEDPCFVPSPAPIPMRTVNVPSALETEGGAQPHWERQLNEVELVTPVDWRTGPLARAVVISQTGSGDTDEDVHDLILTLPHCIADGTTVLTLIRQWVELAAENTGRSGLTPGDGDRSRSEPERPAPEDMLPARYRGAAGTARTIRQFARDQGALALLRPRRFEASQKVPFEDRRTRLIRRSLDTEQLEALTSACRSRGATVQGLLAAAMVASVAGDANSSGRITIGSPIDIRPDLVPPVSGREVGTYVATVPSIVAYRPGDSLWPVAREISTDLSKRRRRGDPISSINQLRWAAPKTVATSTRFLNFMDQKGPITFCLSNVGRFDFPDRIGDLHVSHAEFIAGLSVNGLFVATVNTSHARLAWNFTYVDRMVPDDRAHRLVDGCLEAVESAVK</sequence>
<evidence type="ECO:0000256" key="2">
    <source>
        <dbReference type="ARBA" id="ARBA00000625"/>
    </source>
</evidence>
<dbReference type="PANTHER" id="PTHR28037:SF1">
    <property type="entry name" value="ALCOHOL O-ACETYLTRANSFERASE 1-RELATED"/>
    <property type="match status" value="1"/>
</dbReference>
<comment type="catalytic activity">
    <reaction evidence="1">
        <text>2 a mycocerosyl-[mycocerosic acid synthase] + a phthiocerol = a dimycocerosyl phthiocerol + 2 holo-[mycocerosic acid synthase].</text>
        <dbReference type="EC" id="2.3.1.282"/>
    </reaction>
</comment>
<feature type="region of interest" description="Disordered" evidence="12">
    <location>
        <begin position="165"/>
        <end position="191"/>
    </location>
</feature>
<comment type="caution">
    <text evidence="14">The sequence shown here is derived from an EMBL/GenBank/DDBJ whole genome shotgun (WGS) entry which is preliminary data.</text>
</comment>
<accession>A0ABP8AM91</accession>
<gene>
    <name evidence="14" type="ORF">GCM10022252_17040</name>
</gene>
<dbReference type="PANTHER" id="PTHR28037">
    <property type="entry name" value="ALCOHOL O-ACETYLTRANSFERASE 1-RELATED"/>
    <property type="match status" value="1"/>
</dbReference>
<reference evidence="15" key="1">
    <citation type="journal article" date="2019" name="Int. J. Syst. Evol. Microbiol.">
        <title>The Global Catalogue of Microorganisms (GCM) 10K type strain sequencing project: providing services to taxonomists for standard genome sequencing and annotation.</title>
        <authorList>
            <consortium name="The Broad Institute Genomics Platform"/>
            <consortium name="The Broad Institute Genome Sequencing Center for Infectious Disease"/>
            <person name="Wu L."/>
            <person name="Ma J."/>
        </authorList>
    </citation>
    <scope>NUCLEOTIDE SEQUENCE [LARGE SCALE GENOMIC DNA]</scope>
    <source>
        <strain evidence="15">JCM 17388</strain>
    </source>
</reference>
<keyword evidence="8" id="KW-0012">Acyltransferase</keyword>
<keyword evidence="7" id="KW-0808">Transferase</keyword>
<evidence type="ECO:0000256" key="11">
    <source>
        <dbReference type="ARBA" id="ARBA00033407"/>
    </source>
</evidence>
<feature type="domain" description="Phthiocerol/phthiodiolone dimycocerosyl transferase C-terminal" evidence="13">
    <location>
        <begin position="236"/>
        <end position="390"/>
    </location>
</feature>
<feature type="compositionally biased region" description="Basic and acidic residues" evidence="12">
    <location>
        <begin position="174"/>
        <end position="187"/>
    </location>
</feature>
<evidence type="ECO:0000256" key="7">
    <source>
        <dbReference type="ARBA" id="ARBA00022679"/>
    </source>
</evidence>
<comment type="similarity">
    <text evidence="4">Belongs to the acyltransferase PapA5 family.</text>
</comment>
<dbReference type="Pfam" id="PF16911">
    <property type="entry name" value="PapA_C"/>
    <property type="match status" value="1"/>
</dbReference>
<comment type="catalytic activity">
    <reaction evidence="3">
        <text>2 a mycocerosyl-[mycocerosic acid synthase] + a phthiodiolone = a dimycocerosyl phthiodiolone + 2 holo-[mycocerosic acid synthase].</text>
        <dbReference type="EC" id="2.3.1.282"/>
    </reaction>
</comment>
<evidence type="ECO:0000256" key="3">
    <source>
        <dbReference type="ARBA" id="ARBA00001907"/>
    </source>
</evidence>
<protein>
    <recommendedName>
        <fullName evidence="6">Phthiocerol/phthiodiolone dimycocerosyl transferase</fullName>
        <ecNumber evidence="5">2.3.1.282</ecNumber>
    </recommendedName>
    <alternativeName>
        <fullName evidence="11">Acyltransferase PapA5</fullName>
    </alternativeName>
    <alternativeName>
        <fullName evidence="9">Phthiocerol/phthiodiolone O-acyltransferase</fullName>
    </alternativeName>
    <alternativeName>
        <fullName evidence="10">Polyketide synthase-associated protein A5</fullName>
    </alternativeName>
</protein>
<proteinExistence type="inferred from homology"/>
<evidence type="ECO:0000313" key="15">
    <source>
        <dbReference type="Proteomes" id="UP001501251"/>
    </source>
</evidence>
<evidence type="ECO:0000256" key="8">
    <source>
        <dbReference type="ARBA" id="ARBA00023315"/>
    </source>
</evidence>
<evidence type="ECO:0000259" key="13">
    <source>
        <dbReference type="Pfam" id="PF16911"/>
    </source>
</evidence>
<evidence type="ECO:0000256" key="1">
    <source>
        <dbReference type="ARBA" id="ARBA00000026"/>
    </source>
</evidence>
<dbReference type="InterPro" id="IPR052058">
    <property type="entry name" value="Alcohol_O-acetyltransferase"/>
</dbReference>
<evidence type="ECO:0000256" key="12">
    <source>
        <dbReference type="SAM" id="MobiDB-lite"/>
    </source>
</evidence>
<dbReference type="EMBL" id="BAABAQ010000002">
    <property type="protein sequence ID" value="GAA4185904.1"/>
    <property type="molecule type" value="Genomic_DNA"/>
</dbReference>
<evidence type="ECO:0000313" key="14">
    <source>
        <dbReference type="EMBL" id="GAA4185904.1"/>
    </source>
</evidence>
<evidence type="ECO:0000256" key="6">
    <source>
        <dbReference type="ARBA" id="ARBA00013449"/>
    </source>
</evidence>
<evidence type="ECO:0000256" key="10">
    <source>
        <dbReference type="ARBA" id="ARBA00032317"/>
    </source>
</evidence>
<comment type="catalytic activity">
    <reaction evidence="2">
        <text>2 a mycocerosyl-[mycocerosic acid synthase] + a phenolphthiocerol = a dimycocerosyl phenolphthiocerol + 2 holo-[mycocerosic acid synthase].</text>
        <dbReference type="EC" id="2.3.1.282"/>
    </reaction>
</comment>
<dbReference type="Proteomes" id="UP001501251">
    <property type="component" value="Unassembled WGS sequence"/>
</dbReference>
<dbReference type="SUPFAM" id="SSF52777">
    <property type="entry name" value="CoA-dependent acyltransferases"/>
    <property type="match status" value="2"/>
</dbReference>
<keyword evidence="15" id="KW-1185">Reference proteome</keyword>
<evidence type="ECO:0000256" key="5">
    <source>
        <dbReference type="ARBA" id="ARBA00012866"/>
    </source>
</evidence>
<dbReference type="InterPro" id="IPR031641">
    <property type="entry name" value="PapA_C"/>
</dbReference>
<dbReference type="Gene3D" id="3.30.559.10">
    <property type="entry name" value="Chloramphenicol acetyltransferase-like domain"/>
    <property type="match status" value="1"/>
</dbReference>
<evidence type="ECO:0000256" key="9">
    <source>
        <dbReference type="ARBA" id="ARBA00030465"/>
    </source>
</evidence>
<dbReference type="Gene3D" id="3.30.559.30">
    <property type="entry name" value="Nonribosomal peptide synthetase, condensation domain"/>
    <property type="match status" value="1"/>
</dbReference>